<feature type="disulfide bond" evidence="1">
    <location>
        <begin position="290"/>
        <end position="299"/>
    </location>
</feature>
<feature type="chain" id="PRO_5036742128" evidence="3">
    <location>
        <begin position="25"/>
        <end position="428"/>
    </location>
</feature>
<sequence>MSATVYRAWIILLALYAEILLGAAQTYGARGGAAGRSQPPQCRGGQYIDREHDCCVMPESAAGVRGLTGAKGNQVLKILCPNVFLRVKPKSFPTNEATIIIKRHGELSKVTEINFHTFCHAELTSEIASFTGLRSIHFANECTSAAPCFDLPNELRRRITVTGRPLCELTFAAPAPRRVQEEYVEERTNKASYSNPRSSFRPSRAHVPESEEQQQDSSRTDSYEYSTNTRRRTYSQPSHDEHDDTESDTEPSRDSSRDSPRDSSPTSVIYHSNSNSDGHCLNGGKTVCSCALGYTGDRCESKIAVNWCNSTSVYDHGKVITVKLCEPHGRCVFDRVNGSRCECWAGWSGTFCDNPIPGEVVISTRCHFHIGRRGQQNSECDPGFRCLPERLDCGFGPCTEPDNIGWCIPIPTFSNIMNSYDVAMRRFR</sequence>
<dbReference type="AlphaFoldDB" id="A0A914VXF0"/>
<feature type="domain" description="EGF-like" evidence="4">
    <location>
        <begin position="262"/>
        <end position="300"/>
    </location>
</feature>
<dbReference type="SUPFAM" id="SSF57196">
    <property type="entry name" value="EGF/Laminin"/>
    <property type="match status" value="2"/>
</dbReference>
<keyword evidence="3" id="KW-0732">Signal</keyword>
<protein>
    <submittedName>
        <fullName evidence="6">EGF-like domain-containing protein</fullName>
    </submittedName>
</protein>
<keyword evidence="1" id="KW-1015">Disulfide bond</keyword>
<evidence type="ECO:0000256" key="3">
    <source>
        <dbReference type="SAM" id="SignalP"/>
    </source>
</evidence>
<dbReference type="PROSITE" id="PS01186">
    <property type="entry name" value="EGF_2"/>
    <property type="match status" value="2"/>
</dbReference>
<evidence type="ECO:0000313" key="6">
    <source>
        <dbReference type="WBParaSite" id="PSAMB.scaffold2591size22369.g18347.t1"/>
    </source>
</evidence>
<evidence type="ECO:0000256" key="2">
    <source>
        <dbReference type="SAM" id="MobiDB-lite"/>
    </source>
</evidence>
<proteinExistence type="predicted"/>
<name>A0A914VXF0_9BILA</name>
<comment type="caution">
    <text evidence="1">Lacks conserved residue(s) required for the propagation of feature annotation.</text>
</comment>
<reference evidence="6" key="1">
    <citation type="submission" date="2022-11" db="UniProtKB">
        <authorList>
            <consortium name="WormBaseParasite"/>
        </authorList>
    </citation>
    <scope>IDENTIFICATION</scope>
</reference>
<feature type="compositionally biased region" description="Polar residues" evidence="2">
    <location>
        <begin position="190"/>
        <end position="201"/>
    </location>
</feature>
<feature type="domain" description="EGF-like" evidence="4">
    <location>
        <begin position="315"/>
        <end position="353"/>
    </location>
</feature>
<accession>A0A914VXF0</accession>
<feature type="signal peptide" evidence="3">
    <location>
        <begin position="1"/>
        <end position="24"/>
    </location>
</feature>
<feature type="region of interest" description="Disordered" evidence="2">
    <location>
        <begin position="179"/>
        <end position="272"/>
    </location>
</feature>
<feature type="compositionally biased region" description="Basic and acidic residues" evidence="2">
    <location>
        <begin position="179"/>
        <end position="189"/>
    </location>
</feature>
<keyword evidence="5" id="KW-1185">Reference proteome</keyword>
<dbReference type="Proteomes" id="UP000887566">
    <property type="component" value="Unplaced"/>
</dbReference>
<evidence type="ECO:0000256" key="1">
    <source>
        <dbReference type="PROSITE-ProRule" id="PRU00076"/>
    </source>
</evidence>
<dbReference type="PROSITE" id="PS50026">
    <property type="entry name" value="EGF_3"/>
    <property type="match status" value="2"/>
</dbReference>
<dbReference type="Gene3D" id="2.10.25.10">
    <property type="entry name" value="Laminin"/>
    <property type="match status" value="1"/>
</dbReference>
<dbReference type="WBParaSite" id="PSAMB.scaffold2591size22369.g18347.t1">
    <property type="protein sequence ID" value="PSAMB.scaffold2591size22369.g18347.t1"/>
    <property type="gene ID" value="PSAMB.scaffold2591size22369.g18347"/>
</dbReference>
<dbReference type="PROSITE" id="PS00022">
    <property type="entry name" value="EGF_1"/>
    <property type="match status" value="2"/>
</dbReference>
<evidence type="ECO:0000313" key="5">
    <source>
        <dbReference type="Proteomes" id="UP000887566"/>
    </source>
</evidence>
<feature type="compositionally biased region" description="Basic and acidic residues" evidence="2">
    <location>
        <begin position="250"/>
        <end position="261"/>
    </location>
</feature>
<organism evidence="5 6">
    <name type="scientific">Plectus sambesii</name>
    <dbReference type="NCBI Taxonomy" id="2011161"/>
    <lineage>
        <taxon>Eukaryota</taxon>
        <taxon>Metazoa</taxon>
        <taxon>Ecdysozoa</taxon>
        <taxon>Nematoda</taxon>
        <taxon>Chromadorea</taxon>
        <taxon>Plectida</taxon>
        <taxon>Plectina</taxon>
        <taxon>Plectoidea</taxon>
        <taxon>Plectidae</taxon>
        <taxon>Plectus</taxon>
    </lineage>
</organism>
<feature type="disulfide bond" evidence="1">
    <location>
        <begin position="343"/>
        <end position="352"/>
    </location>
</feature>
<evidence type="ECO:0000259" key="4">
    <source>
        <dbReference type="PROSITE" id="PS50026"/>
    </source>
</evidence>
<dbReference type="InterPro" id="IPR000742">
    <property type="entry name" value="EGF"/>
</dbReference>
<keyword evidence="1" id="KW-0245">EGF-like domain</keyword>